<gene>
    <name evidence="2" type="ORF">SAMN05421504_104809</name>
</gene>
<evidence type="ECO:0000259" key="1">
    <source>
        <dbReference type="PROSITE" id="PS51819"/>
    </source>
</evidence>
<dbReference type="Gene3D" id="3.10.180.10">
    <property type="entry name" value="2,3-Dihydroxybiphenyl 1,2-Dioxygenase, domain 1"/>
    <property type="match status" value="1"/>
</dbReference>
<dbReference type="InterPro" id="IPR037523">
    <property type="entry name" value="VOC_core"/>
</dbReference>
<evidence type="ECO:0000313" key="3">
    <source>
        <dbReference type="Proteomes" id="UP000199515"/>
    </source>
</evidence>
<feature type="domain" description="VOC" evidence="1">
    <location>
        <begin position="5"/>
        <end position="126"/>
    </location>
</feature>
<dbReference type="InterPro" id="IPR004360">
    <property type="entry name" value="Glyas_Fos-R_dOase_dom"/>
</dbReference>
<dbReference type="Proteomes" id="UP000199515">
    <property type="component" value="Unassembled WGS sequence"/>
</dbReference>
<keyword evidence="2" id="KW-0560">Oxidoreductase</keyword>
<dbReference type="RefSeq" id="WP_091291852.1">
    <property type="nucleotide sequence ID" value="NZ_FNON01000004.1"/>
</dbReference>
<dbReference type="Pfam" id="PF00903">
    <property type="entry name" value="Glyoxalase"/>
    <property type="match status" value="1"/>
</dbReference>
<proteinExistence type="predicted"/>
<keyword evidence="3" id="KW-1185">Reference proteome</keyword>
<accession>A0A1H3HT10</accession>
<dbReference type="PROSITE" id="PS51819">
    <property type="entry name" value="VOC"/>
    <property type="match status" value="1"/>
</dbReference>
<dbReference type="OrthoDB" id="9792626at2"/>
<protein>
    <submittedName>
        <fullName evidence="2">Glyoxalase/Bleomycin resistance protein/Dioxygenase superfamily protein</fullName>
    </submittedName>
</protein>
<dbReference type="SUPFAM" id="SSF54593">
    <property type="entry name" value="Glyoxalase/Bleomycin resistance protein/Dihydroxybiphenyl dioxygenase"/>
    <property type="match status" value="1"/>
</dbReference>
<reference evidence="2 3" key="1">
    <citation type="submission" date="2016-10" db="EMBL/GenBank/DDBJ databases">
        <authorList>
            <person name="de Groot N.N."/>
        </authorList>
    </citation>
    <scope>NUCLEOTIDE SEQUENCE [LARGE SCALE GENOMIC DNA]</scope>
    <source>
        <strain evidence="2 3">CPCC 202699</strain>
    </source>
</reference>
<sequence length="165" mass="17652">MPIRGLNHAVLWVRDARHSAEFYVDVLGFRIVHSTPKSVFLQAPESANDHDLGLFGVGDQAAPSSAGSDQVGLYHLAWEVPTLADLRDCAEKLKAAGALVGSADHGTTKGLYAKDRDGSEFEVCWLVPPDLIGDDAEHARGELDIEAEIQRYGAETLGACARVGA</sequence>
<dbReference type="InterPro" id="IPR029068">
    <property type="entry name" value="Glyas_Bleomycin-R_OHBP_Dase"/>
</dbReference>
<evidence type="ECO:0000313" key="2">
    <source>
        <dbReference type="EMBL" id="SDY18607.1"/>
    </source>
</evidence>
<dbReference type="PANTHER" id="PTHR43279:SF1">
    <property type="entry name" value="CATECHOL-2,3-DIOXYGENASE"/>
    <property type="match status" value="1"/>
</dbReference>
<dbReference type="AlphaFoldDB" id="A0A1H3HT10"/>
<name>A0A1H3HT10_9PSEU</name>
<keyword evidence="2" id="KW-0223">Dioxygenase</keyword>
<dbReference type="GO" id="GO:0051213">
    <property type="term" value="F:dioxygenase activity"/>
    <property type="evidence" value="ECO:0007669"/>
    <property type="project" value="UniProtKB-KW"/>
</dbReference>
<dbReference type="PANTHER" id="PTHR43279">
    <property type="entry name" value="CATECHOL-2,3-DIOXYGENASE"/>
    <property type="match status" value="1"/>
</dbReference>
<dbReference type="STRING" id="589385.SAMN05421504_104809"/>
<organism evidence="2 3">
    <name type="scientific">Amycolatopsis xylanica</name>
    <dbReference type="NCBI Taxonomy" id="589385"/>
    <lineage>
        <taxon>Bacteria</taxon>
        <taxon>Bacillati</taxon>
        <taxon>Actinomycetota</taxon>
        <taxon>Actinomycetes</taxon>
        <taxon>Pseudonocardiales</taxon>
        <taxon>Pseudonocardiaceae</taxon>
        <taxon>Amycolatopsis</taxon>
    </lineage>
</organism>
<dbReference type="EMBL" id="FNON01000004">
    <property type="protein sequence ID" value="SDY18607.1"/>
    <property type="molecule type" value="Genomic_DNA"/>
</dbReference>